<dbReference type="SMART" id="SM00418">
    <property type="entry name" value="HTH_ARSR"/>
    <property type="match status" value="1"/>
</dbReference>
<evidence type="ECO:0000259" key="5">
    <source>
        <dbReference type="PROSITE" id="PS50987"/>
    </source>
</evidence>
<comment type="caution">
    <text evidence="6">The sequence shown here is derived from an EMBL/GenBank/DDBJ whole genome shotgun (WGS) entry which is preliminary data.</text>
</comment>
<dbReference type="EMBL" id="JAAGOA010000002">
    <property type="protein sequence ID" value="NED99404.1"/>
    <property type="molecule type" value="Genomic_DNA"/>
</dbReference>
<gene>
    <name evidence="6" type="ORF">G1H10_04410</name>
</gene>
<keyword evidence="7" id="KW-1185">Reference proteome</keyword>
<sequence>MADADHLRPSEHHPADSLVDGGSPAVPDYELADELTLSRPEQYRALFEDTRLEIVSLLLERAATGSELADVLGKPKGTIGHHLKVLEDAGLVRVVRTKRVRAIEAKYYGRTARVFLFEKVGEATNRMPRILETAAKELQEVDGPDQVAMANVRYARIPRDRAWEWRRRLNDLADEFAAERRGDDIIYGLVVGLYETTRRSLPATDDSATPESAGETDR</sequence>
<dbReference type="SUPFAM" id="SSF46785">
    <property type="entry name" value="Winged helix' DNA-binding domain"/>
    <property type="match status" value="1"/>
</dbReference>
<dbReference type="AlphaFoldDB" id="A0A6L9S1M4"/>
<feature type="domain" description="HTH arsR-type" evidence="5">
    <location>
        <begin position="31"/>
        <end position="142"/>
    </location>
</feature>
<protein>
    <submittedName>
        <fullName evidence="6">ArsR family transcriptional regulator</fullName>
    </submittedName>
</protein>
<evidence type="ECO:0000256" key="2">
    <source>
        <dbReference type="ARBA" id="ARBA00023125"/>
    </source>
</evidence>
<dbReference type="Pfam" id="PF01022">
    <property type="entry name" value="HTH_5"/>
    <property type="match status" value="1"/>
</dbReference>
<reference evidence="6 7" key="1">
    <citation type="submission" date="2020-02" db="EMBL/GenBank/DDBJ databases">
        <authorList>
            <person name="Li X.-J."/>
            <person name="Han X.-M."/>
        </authorList>
    </citation>
    <scope>NUCLEOTIDE SEQUENCE [LARGE SCALE GENOMIC DNA]</scope>
    <source>
        <strain evidence="6 7">CCTCC AB 2017055</strain>
    </source>
</reference>
<dbReference type="Gene3D" id="1.10.10.10">
    <property type="entry name" value="Winged helix-like DNA-binding domain superfamily/Winged helix DNA-binding domain"/>
    <property type="match status" value="1"/>
</dbReference>
<dbReference type="InterPro" id="IPR001845">
    <property type="entry name" value="HTH_ArsR_DNA-bd_dom"/>
</dbReference>
<feature type="region of interest" description="Disordered" evidence="4">
    <location>
        <begin position="1"/>
        <end position="23"/>
    </location>
</feature>
<evidence type="ECO:0000256" key="3">
    <source>
        <dbReference type="ARBA" id="ARBA00023163"/>
    </source>
</evidence>
<dbReference type="Proteomes" id="UP000475214">
    <property type="component" value="Unassembled WGS sequence"/>
</dbReference>
<dbReference type="PRINTS" id="PR00778">
    <property type="entry name" value="HTHARSR"/>
</dbReference>
<dbReference type="CDD" id="cd00090">
    <property type="entry name" value="HTH_ARSR"/>
    <property type="match status" value="1"/>
</dbReference>
<keyword evidence="3" id="KW-0804">Transcription</keyword>
<dbReference type="InterPro" id="IPR036388">
    <property type="entry name" value="WH-like_DNA-bd_sf"/>
</dbReference>
<evidence type="ECO:0000256" key="1">
    <source>
        <dbReference type="ARBA" id="ARBA00023015"/>
    </source>
</evidence>
<dbReference type="InterPro" id="IPR051081">
    <property type="entry name" value="HTH_MetalResp_TranReg"/>
</dbReference>
<evidence type="ECO:0000313" key="7">
    <source>
        <dbReference type="Proteomes" id="UP000475214"/>
    </source>
</evidence>
<accession>A0A6L9S1M4</accession>
<organism evidence="6 7">
    <name type="scientific">Phytoactinopolyspora halotolerans</name>
    <dbReference type="NCBI Taxonomy" id="1981512"/>
    <lineage>
        <taxon>Bacteria</taxon>
        <taxon>Bacillati</taxon>
        <taxon>Actinomycetota</taxon>
        <taxon>Actinomycetes</taxon>
        <taxon>Jiangellales</taxon>
        <taxon>Jiangellaceae</taxon>
        <taxon>Phytoactinopolyspora</taxon>
    </lineage>
</organism>
<dbReference type="InterPro" id="IPR036390">
    <property type="entry name" value="WH_DNA-bd_sf"/>
</dbReference>
<keyword evidence="1" id="KW-0805">Transcription regulation</keyword>
<feature type="compositionally biased region" description="Basic and acidic residues" evidence="4">
    <location>
        <begin position="1"/>
        <end position="15"/>
    </location>
</feature>
<evidence type="ECO:0000313" key="6">
    <source>
        <dbReference type="EMBL" id="NED99404.1"/>
    </source>
</evidence>
<evidence type="ECO:0000256" key="4">
    <source>
        <dbReference type="SAM" id="MobiDB-lite"/>
    </source>
</evidence>
<name>A0A6L9S1M4_9ACTN</name>
<dbReference type="GO" id="GO:0003700">
    <property type="term" value="F:DNA-binding transcription factor activity"/>
    <property type="evidence" value="ECO:0007669"/>
    <property type="project" value="InterPro"/>
</dbReference>
<dbReference type="PANTHER" id="PTHR33154:SF33">
    <property type="entry name" value="TRANSCRIPTIONAL REPRESSOR SDPR"/>
    <property type="match status" value="1"/>
</dbReference>
<dbReference type="InterPro" id="IPR011991">
    <property type="entry name" value="ArsR-like_HTH"/>
</dbReference>
<dbReference type="PROSITE" id="PS50987">
    <property type="entry name" value="HTH_ARSR_2"/>
    <property type="match status" value="1"/>
</dbReference>
<proteinExistence type="predicted"/>
<dbReference type="GO" id="GO:0003677">
    <property type="term" value="F:DNA binding"/>
    <property type="evidence" value="ECO:0007669"/>
    <property type="project" value="UniProtKB-KW"/>
</dbReference>
<dbReference type="PANTHER" id="PTHR33154">
    <property type="entry name" value="TRANSCRIPTIONAL REGULATOR, ARSR FAMILY"/>
    <property type="match status" value="1"/>
</dbReference>
<keyword evidence="2" id="KW-0238">DNA-binding</keyword>